<proteinExistence type="predicted"/>
<evidence type="ECO:0000313" key="1">
    <source>
        <dbReference type="EMBL" id="GGN42510.1"/>
    </source>
</evidence>
<comment type="caution">
    <text evidence="1">The sequence shown here is derived from an EMBL/GenBank/DDBJ whole genome shotgun (WGS) entry which is preliminary data.</text>
</comment>
<accession>A0ABQ2JAC1</accession>
<dbReference type="Proteomes" id="UP000605099">
    <property type="component" value="Unassembled WGS sequence"/>
</dbReference>
<reference evidence="2" key="1">
    <citation type="journal article" date="2019" name="Int. J. Syst. Evol. Microbiol.">
        <title>The Global Catalogue of Microorganisms (GCM) 10K type strain sequencing project: providing services to taxonomists for standard genome sequencing and annotation.</title>
        <authorList>
            <consortium name="The Broad Institute Genomics Platform"/>
            <consortium name="The Broad Institute Genome Sequencing Center for Infectious Disease"/>
            <person name="Wu L."/>
            <person name="Ma J."/>
        </authorList>
    </citation>
    <scope>NUCLEOTIDE SEQUENCE [LARGE SCALE GENOMIC DNA]</scope>
    <source>
        <strain evidence="2">CGMCC 1.6784</strain>
    </source>
</reference>
<evidence type="ECO:0008006" key="3">
    <source>
        <dbReference type="Google" id="ProtNLM"/>
    </source>
</evidence>
<organism evidence="1 2">
    <name type="scientific">Novosphingobium indicum</name>
    <dbReference type="NCBI Taxonomy" id="462949"/>
    <lineage>
        <taxon>Bacteria</taxon>
        <taxon>Pseudomonadati</taxon>
        <taxon>Pseudomonadota</taxon>
        <taxon>Alphaproteobacteria</taxon>
        <taxon>Sphingomonadales</taxon>
        <taxon>Sphingomonadaceae</taxon>
        <taxon>Novosphingobium</taxon>
    </lineage>
</organism>
<sequence>MLPLPQSGNLNHIRYNAAVDFEISDADMEALNNVDRIRDYGDARVFPVHAG</sequence>
<dbReference type="EMBL" id="BMLK01000002">
    <property type="protein sequence ID" value="GGN42510.1"/>
    <property type="molecule type" value="Genomic_DNA"/>
</dbReference>
<protein>
    <recommendedName>
        <fullName evidence="3">NADP-dependent oxidoreductase domain-containing protein</fullName>
    </recommendedName>
</protein>
<gene>
    <name evidence="1" type="ORF">GCM10011349_05660</name>
</gene>
<keyword evidence="2" id="KW-1185">Reference proteome</keyword>
<dbReference type="RefSeq" id="WP_188818047.1">
    <property type="nucleotide sequence ID" value="NZ_BMLK01000002.1"/>
</dbReference>
<name>A0ABQ2JAC1_9SPHN</name>
<evidence type="ECO:0000313" key="2">
    <source>
        <dbReference type="Proteomes" id="UP000605099"/>
    </source>
</evidence>